<keyword evidence="2 5" id="KW-0812">Transmembrane</keyword>
<evidence type="ECO:0000313" key="8">
    <source>
        <dbReference type="Proteomes" id="UP000231846"/>
    </source>
</evidence>
<feature type="domain" description="O-antigen ligase-related" evidence="6">
    <location>
        <begin position="219"/>
        <end position="364"/>
    </location>
</feature>
<feature type="transmembrane region" description="Helical" evidence="5">
    <location>
        <begin position="40"/>
        <end position="62"/>
    </location>
</feature>
<name>A0A2M9V2L8_BACFG</name>
<comment type="caution">
    <text evidence="7">The sequence shown here is derived from an EMBL/GenBank/DDBJ whole genome shotgun (WGS) entry which is preliminary data.</text>
</comment>
<evidence type="ECO:0000256" key="3">
    <source>
        <dbReference type="ARBA" id="ARBA00022989"/>
    </source>
</evidence>
<evidence type="ECO:0000256" key="1">
    <source>
        <dbReference type="ARBA" id="ARBA00004141"/>
    </source>
</evidence>
<feature type="transmembrane region" description="Helical" evidence="5">
    <location>
        <begin position="406"/>
        <end position="423"/>
    </location>
</feature>
<feature type="transmembrane region" description="Helical" evidence="5">
    <location>
        <begin position="356"/>
        <end position="375"/>
    </location>
</feature>
<dbReference type="AlphaFoldDB" id="A0A2M9V2L8"/>
<reference evidence="7 8" key="1">
    <citation type="journal article" date="2017" name="MBio">
        <title>Gut Symbiont Bacteroides fragilis Secretes a Eukaryotic-Like Ubiquitin Protein That Mediates Intraspecies Antagonism.</title>
        <authorList>
            <person name="Chatzidaki-Livanis M."/>
            <person name="Coyne M.J."/>
            <person name="Roelofs K.G."/>
            <person name="Gentyala R.R."/>
            <person name="Caldwell J.M."/>
            <person name="Comstock L.E."/>
        </authorList>
    </citation>
    <scope>NUCLEOTIDE SEQUENCE [LARGE SCALE GENOMIC DNA]</scope>
    <source>
        <strain evidence="7 8">12905</strain>
    </source>
</reference>
<comment type="subcellular location">
    <subcellularLocation>
        <location evidence="1">Membrane</location>
        <topology evidence="1">Multi-pass membrane protein</topology>
    </subcellularLocation>
</comment>
<evidence type="ECO:0000259" key="6">
    <source>
        <dbReference type="Pfam" id="PF04932"/>
    </source>
</evidence>
<evidence type="ECO:0000256" key="4">
    <source>
        <dbReference type="ARBA" id="ARBA00023136"/>
    </source>
</evidence>
<keyword evidence="4 5" id="KW-0472">Membrane</keyword>
<dbReference type="InterPro" id="IPR051533">
    <property type="entry name" value="WaaL-like"/>
</dbReference>
<feature type="transmembrane region" description="Helical" evidence="5">
    <location>
        <begin position="12"/>
        <end position="34"/>
    </location>
</feature>
<dbReference type="GO" id="GO:0016020">
    <property type="term" value="C:membrane"/>
    <property type="evidence" value="ECO:0007669"/>
    <property type="project" value="UniProtKB-SubCell"/>
</dbReference>
<feature type="transmembrane region" description="Helical" evidence="5">
    <location>
        <begin position="133"/>
        <end position="160"/>
    </location>
</feature>
<evidence type="ECO:0000313" key="7">
    <source>
        <dbReference type="EMBL" id="PJY71459.1"/>
    </source>
</evidence>
<feature type="transmembrane region" description="Helical" evidence="5">
    <location>
        <begin position="258"/>
        <end position="279"/>
    </location>
</feature>
<proteinExistence type="predicted"/>
<dbReference type="Proteomes" id="UP000231846">
    <property type="component" value="Unassembled WGS sequence"/>
</dbReference>
<organism evidence="7 8">
    <name type="scientific">Bacteroides fragilis</name>
    <dbReference type="NCBI Taxonomy" id="817"/>
    <lineage>
        <taxon>Bacteria</taxon>
        <taxon>Pseudomonadati</taxon>
        <taxon>Bacteroidota</taxon>
        <taxon>Bacteroidia</taxon>
        <taxon>Bacteroidales</taxon>
        <taxon>Bacteroidaceae</taxon>
        <taxon>Bacteroides</taxon>
    </lineage>
</organism>
<evidence type="ECO:0000256" key="2">
    <source>
        <dbReference type="ARBA" id="ARBA00022692"/>
    </source>
</evidence>
<accession>A0A2M9V2L8</accession>
<feature type="transmembrane region" description="Helical" evidence="5">
    <location>
        <begin position="74"/>
        <end position="97"/>
    </location>
</feature>
<dbReference type="Pfam" id="PF04932">
    <property type="entry name" value="Wzy_C"/>
    <property type="match status" value="1"/>
</dbReference>
<feature type="transmembrane region" description="Helical" evidence="5">
    <location>
        <begin position="211"/>
        <end position="228"/>
    </location>
</feature>
<dbReference type="EMBL" id="PDCW01000039">
    <property type="protein sequence ID" value="PJY71459.1"/>
    <property type="molecule type" value="Genomic_DNA"/>
</dbReference>
<protein>
    <recommendedName>
        <fullName evidence="6">O-antigen ligase-related domain-containing protein</fullName>
    </recommendedName>
</protein>
<feature type="transmembrane region" description="Helical" evidence="5">
    <location>
        <begin position="382"/>
        <end position="400"/>
    </location>
</feature>
<sequence>MLMKFNASKYSNYITLFYCISFFLVINGGLFSFLTKGTPFTIWRQILTFIGFSLLMCSFGRYKNRSLIKIEKDLLLLTFLCIPYCIYAFFFQGYSLIRVGFALWMYTAGFHVVLFSSYLLNSSKYNPRSIFKFFSLLGLFLSIGLIIDSQTLLFKFLVLSAHEDISYLAEEDLAMNRCSFLAESVSTFGVYFSFCVLSSFYLLYHSSKTKSQFFYLLCSFLPLIGSWFTGSRQIFVIVLFMFFAGFVYYVICAKGNRVILLVIFSIILIASGSVITSLLSSNKFLLERYLGDDKSTGKADDTRIRQWKNGIDYLQENKLVLLIGHGVGSVPIKGVREGEFIGSNYENTFLAKMVDVGLFGIVLVLFPVIKIFSLLRKYKKKSIFDYLILVLLFNYLFVALISPNGATLSTQYIMFLVLSIYIHREKFELENKYASC</sequence>
<dbReference type="PANTHER" id="PTHR37422:SF13">
    <property type="entry name" value="LIPOPOLYSACCHARIDE BIOSYNTHESIS PROTEIN PA4999-RELATED"/>
    <property type="match status" value="1"/>
</dbReference>
<feature type="transmembrane region" description="Helical" evidence="5">
    <location>
        <begin position="103"/>
        <end position="121"/>
    </location>
</feature>
<feature type="transmembrane region" description="Helical" evidence="5">
    <location>
        <begin position="234"/>
        <end position="251"/>
    </location>
</feature>
<gene>
    <name evidence="7" type="ORF">CQW34_03856</name>
</gene>
<feature type="transmembrane region" description="Helical" evidence="5">
    <location>
        <begin position="180"/>
        <end position="204"/>
    </location>
</feature>
<dbReference type="InterPro" id="IPR007016">
    <property type="entry name" value="O-antigen_ligase-rel_domated"/>
</dbReference>
<dbReference type="PANTHER" id="PTHR37422">
    <property type="entry name" value="TEICHURONIC ACID BIOSYNTHESIS PROTEIN TUAE"/>
    <property type="match status" value="1"/>
</dbReference>
<keyword evidence="3 5" id="KW-1133">Transmembrane helix</keyword>
<evidence type="ECO:0000256" key="5">
    <source>
        <dbReference type="SAM" id="Phobius"/>
    </source>
</evidence>